<keyword evidence="2" id="KW-0489">Methyltransferase</keyword>
<dbReference type="GO" id="GO:0005634">
    <property type="term" value="C:nucleus"/>
    <property type="evidence" value="ECO:0007669"/>
    <property type="project" value="UniProtKB-SubCell"/>
</dbReference>
<dbReference type="Proteomes" id="UP001293593">
    <property type="component" value="Unassembled WGS sequence"/>
</dbReference>
<dbReference type="InterPro" id="IPR003616">
    <property type="entry name" value="Post-SET_dom"/>
</dbReference>
<name>A0AAE1TE40_9FABA</name>
<evidence type="ECO:0000259" key="6">
    <source>
        <dbReference type="PROSITE" id="PS50280"/>
    </source>
</evidence>
<evidence type="ECO:0000256" key="4">
    <source>
        <dbReference type="ARBA" id="ARBA00022691"/>
    </source>
</evidence>
<keyword evidence="4" id="KW-0949">S-adenosyl-L-methionine</keyword>
<feature type="domain" description="Post-SET" evidence="7">
    <location>
        <begin position="113"/>
        <end position="129"/>
    </location>
</feature>
<comment type="subcellular location">
    <subcellularLocation>
        <location evidence="1">Nucleus</location>
    </subcellularLocation>
</comment>
<proteinExistence type="predicted"/>
<dbReference type="PANTHER" id="PTHR46024:SF1">
    <property type="entry name" value="HISTONE-LYSINE N-METHYLTRANSFERASE EGGLESS"/>
    <property type="match status" value="1"/>
</dbReference>
<gene>
    <name evidence="8" type="ORF">QN277_013444</name>
</gene>
<dbReference type="Gene3D" id="2.170.270.10">
    <property type="entry name" value="SET domain"/>
    <property type="match status" value="1"/>
</dbReference>
<dbReference type="EMBL" id="JAWXYG010000002">
    <property type="protein sequence ID" value="KAK4282017.1"/>
    <property type="molecule type" value="Genomic_DNA"/>
</dbReference>
<evidence type="ECO:0000256" key="1">
    <source>
        <dbReference type="ARBA" id="ARBA00004123"/>
    </source>
</evidence>
<keyword evidence="9" id="KW-1185">Reference proteome</keyword>
<keyword evidence="3" id="KW-0808">Transferase</keyword>
<feature type="domain" description="SET" evidence="6">
    <location>
        <begin position="1"/>
        <end position="103"/>
    </location>
</feature>
<dbReference type="InterPro" id="IPR001214">
    <property type="entry name" value="SET_dom"/>
</dbReference>
<dbReference type="InterPro" id="IPR046341">
    <property type="entry name" value="SET_dom_sf"/>
</dbReference>
<evidence type="ECO:0000313" key="8">
    <source>
        <dbReference type="EMBL" id="KAK4282017.1"/>
    </source>
</evidence>
<dbReference type="PANTHER" id="PTHR46024">
    <property type="entry name" value="HISTONE-LYSINE N-METHYLTRANSFERASE EGGLESS"/>
    <property type="match status" value="1"/>
</dbReference>
<organism evidence="8 9">
    <name type="scientific">Acacia crassicarpa</name>
    <name type="common">northern wattle</name>
    <dbReference type="NCBI Taxonomy" id="499986"/>
    <lineage>
        <taxon>Eukaryota</taxon>
        <taxon>Viridiplantae</taxon>
        <taxon>Streptophyta</taxon>
        <taxon>Embryophyta</taxon>
        <taxon>Tracheophyta</taxon>
        <taxon>Spermatophyta</taxon>
        <taxon>Magnoliopsida</taxon>
        <taxon>eudicotyledons</taxon>
        <taxon>Gunneridae</taxon>
        <taxon>Pentapetalae</taxon>
        <taxon>rosids</taxon>
        <taxon>fabids</taxon>
        <taxon>Fabales</taxon>
        <taxon>Fabaceae</taxon>
        <taxon>Caesalpinioideae</taxon>
        <taxon>mimosoid clade</taxon>
        <taxon>Acacieae</taxon>
        <taxon>Acacia</taxon>
    </lineage>
</organism>
<evidence type="ECO:0000259" key="7">
    <source>
        <dbReference type="PROSITE" id="PS50868"/>
    </source>
</evidence>
<dbReference type="InterPro" id="IPR051516">
    <property type="entry name" value="SETDB_methyltransferase"/>
</dbReference>
<dbReference type="SMART" id="SM00317">
    <property type="entry name" value="SET"/>
    <property type="match status" value="1"/>
</dbReference>
<evidence type="ECO:0000313" key="9">
    <source>
        <dbReference type="Proteomes" id="UP001293593"/>
    </source>
</evidence>
<dbReference type="SUPFAM" id="SSF82199">
    <property type="entry name" value="SET domain"/>
    <property type="match status" value="1"/>
</dbReference>
<dbReference type="PROSITE" id="PS50868">
    <property type="entry name" value="POST_SET"/>
    <property type="match status" value="1"/>
</dbReference>
<keyword evidence="5" id="KW-0539">Nucleus</keyword>
<evidence type="ECO:0000256" key="5">
    <source>
        <dbReference type="ARBA" id="ARBA00023242"/>
    </source>
</evidence>
<comment type="caution">
    <text evidence="8">The sequence shown here is derived from an EMBL/GenBank/DDBJ whole genome shotgun (WGS) entry which is preliminary data.</text>
</comment>
<dbReference type="GO" id="GO:0032259">
    <property type="term" value="P:methylation"/>
    <property type="evidence" value="ECO:0007669"/>
    <property type="project" value="UniProtKB-KW"/>
</dbReference>
<reference evidence="8" key="1">
    <citation type="submission" date="2023-10" db="EMBL/GenBank/DDBJ databases">
        <title>Chromosome-level genome of the transformable northern wattle, Acacia crassicarpa.</title>
        <authorList>
            <person name="Massaro I."/>
            <person name="Sinha N.R."/>
            <person name="Poethig S."/>
            <person name="Leichty A.R."/>
        </authorList>
    </citation>
    <scope>NUCLEOTIDE SEQUENCE</scope>
    <source>
        <strain evidence="8">Acra3RX</strain>
        <tissue evidence="8">Leaf</tissue>
    </source>
</reference>
<evidence type="ECO:0000256" key="3">
    <source>
        <dbReference type="ARBA" id="ARBA00022679"/>
    </source>
</evidence>
<accession>A0AAE1TE40</accession>
<sequence>MDNARVEKLGSENDDDDYIFYSTRSYRQLEIFPGDTEAPKIPYSLYITARNNGNVGRFMNHSCCPNVFWRPIMRTNTDQCDLHVAFHAIRHIPPMTELTYDYAIVQSLTESHKKKECLCESVKCRGYYFC</sequence>
<dbReference type="PROSITE" id="PS50280">
    <property type="entry name" value="SET"/>
    <property type="match status" value="1"/>
</dbReference>
<dbReference type="AlphaFoldDB" id="A0AAE1TE40"/>
<protein>
    <submittedName>
        <fullName evidence="8">Uncharacterized protein</fullName>
    </submittedName>
</protein>
<evidence type="ECO:0000256" key="2">
    <source>
        <dbReference type="ARBA" id="ARBA00022603"/>
    </source>
</evidence>
<dbReference type="GO" id="GO:0008168">
    <property type="term" value="F:methyltransferase activity"/>
    <property type="evidence" value="ECO:0007669"/>
    <property type="project" value="UniProtKB-KW"/>
</dbReference>
<dbReference type="Pfam" id="PF00856">
    <property type="entry name" value="SET"/>
    <property type="match status" value="1"/>
</dbReference>